<accession>M2QVJ7</accession>
<reference evidence="5" key="2">
    <citation type="journal article" date="2013" name="PLoS Genet.">
        <title>Comparative genome structure, secondary metabolite, and effector coding capacity across Cochliobolus pathogens.</title>
        <authorList>
            <person name="Condon B.J."/>
            <person name="Leng Y."/>
            <person name="Wu D."/>
            <person name="Bushley K.E."/>
            <person name="Ohm R.A."/>
            <person name="Otillar R."/>
            <person name="Martin J."/>
            <person name="Schackwitz W."/>
            <person name="Grimwood J."/>
            <person name="MohdZainudin N."/>
            <person name="Xue C."/>
            <person name="Wang R."/>
            <person name="Manning V.A."/>
            <person name="Dhillon B."/>
            <person name="Tu Z.J."/>
            <person name="Steffenson B.J."/>
            <person name="Salamov A."/>
            <person name="Sun H."/>
            <person name="Lowry S."/>
            <person name="LaButti K."/>
            <person name="Han J."/>
            <person name="Copeland A."/>
            <person name="Lindquist E."/>
            <person name="Barry K."/>
            <person name="Schmutz J."/>
            <person name="Baker S.E."/>
            <person name="Ciuffetti L.M."/>
            <person name="Grigoriev I.V."/>
            <person name="Zhong S."/>
            <person name="Turgeon B.G."/>
        </authorList>
    </citation>
    <scope>NUCLEOTIDE SEQUENCE [LARGE SCALE GENOMIC DNA]</scope>
    <source>
        <strain evidence="5">ND90Pr / ATCC 201652</strain>
    </source>
</reference>
<dbReference type="HOGENOM" id="CLU_000288_57_19_1"/>
<dbReference type="InterPro" id="IPR036322">
    <property type="entry name" value="WD40_repeat_dom_sf"/>
</dbReference>
<evidence type="ECO:0000256" key="3">
    <source>
        <dbReference type="PROSITE-ProRule" id="PRU00221"/>
    </source>
</evidence>
<dbReference type="PROSITE" id="PS00678">
    <property type="entry name" value="WD_REPEATS_1"/>
    <property type="match status" value="2"/>
</dbReference>
<name>M2QVJ7_COCSN</name>
<evidence type="ECO:0000256" key="1">
    <source>
        <dbReference type="ARBA" id="ARBA00022574"/>
    </source>
</evidence>
<dbReference type="AlphaFoldDB" id="M2QVJ7"/>
<dbReference type="eggNOG" id="KOG0266">
    <property type="taxonomic scope" value="Eukaryota"/>
</dbReference>
<evidence type="ECO:0000256" key="2">
    <source>
        <dbReference type="ARBA" id="ARBA00022737"/>
    </source>
</evidence>
<dbReference type="InterPro" id="IPR015943">
    <property type="entry name" value="WD40/YVTN_repeat-like_dom_sf"/>
</dbReference>
<gene>
    <name evidence="4" type="ORF">COCSADRAFT_165333</name>
</gene>
<protein>
    <submittedName>
        <fullName evidence="4">Uncharacterized protein</fullName>
    </submittedName>
</protein>
<dbReference type="RefSeq" id="XP_007705531.1">
    <property type="nucleotide sequence ID" value="XM_007707341.1"/>
</dbReference>
<dbReference type="SMART" id="SM00320">
    <property type="entry name" value="WD40"/>
    <property type="match status" value="2"/>
</dbReference>
<keyword evidence="5" id="KW-1185">Reference proteome</keyword>
<reference evidence="4 5" key="1">
    <citation type="journal article" date="2012" name="PLoS Pathog.">
        <title>Diverse lifestyles and strategies of plant pathogenesis encoded in the genomes of eighteen Dothideomycetes fungi.</title>
        <authorList>
            <person name="Ohm R.A."/>
            <person name="Feau N."/>
            <person name="Henrissat B."/>
            <person name="Schoch C.L."/>
            <person name="Horwitz B.A."/>
            <person name="Barry K.W."/>
            <person name="Condon B.J."/>
            <person name="Copeland A.C."/>
            <person name="Dhillon B."/>
            <person name="Glaser F."/>
            <person name="Hesse C.N."/>
            <person name="Kosti I."/>
            <person name="LaButti K."/>
            <person name="Lindquist E.A."/>
            <person name="Lucas S."/>
            <person name="Salamov A.A."/>
            <person name="Bradshaw R.E."/>
            <person name="Ciuffetti L."/>
            <person name="Hamelin R.C."/>
            <person name="Kema G.H.J."/>
            <person name="Lawrence C."/>
            <person name="Scott J.A."/>
            <person name="Spatafora J.W."/>
            <person name="Turgeon B.G."/>
            <person name="de Wit P.J.G.M."/>
            <person name="Zhong S."/>
            <person name="Goodwin S.B."/>
            <person name="Grigoriev I.V."/>
        </authorList>
    </citation>
    <scope>NUCLEOTIDE SEQUENCE [LARGE SCALE GENOMIC DNA]</scope>
    <source>
        <strain evidence="5">ND90Pr / ATCC 201652</strain>
    </source>
</reference>
<sequence length="224" mass="24366">MYHKGVIEGYPLQAYASALLFSSIGSLIRQLFQHEELDTLEGHSDWVSLVAFSHDSTRLASASEDSTVKVWDTSSGACLQTLEGYRSWVSSVAFLHDSTRLALASDDRTVKVWDASSGACLQTLNAGRTLYNLSFDRDGSRLLTEIDTFDIQSTEASSTIDLAKPARPIHLKTGFSSDGMWIQNVGNNMLWVPSEYRPSCSSVCGTMVGVGVGSGRVWICGIAL</sequence>
<dbReference type="KEGG" id="bsc:COCSADRAFT_165333"/>
<dbReference type="SUPFAM" id="SSF50978">
    <property type="entry name" value="WD40 repeat-like"/>
    <property type="match status" value="1"/>
</dbReference>
<dbReference type="OrthoDB" id="538223at2759"/>
<organism evidence="4 5">
    <name type="scientific">Cochliobolus sativus (strain ND90Pr / ATCC 201652)</name>
    <name type="common">Common root rot and spot blotch fungus</name>
    <name type="synonym">Bipolaris sorokiniana</name>
    <dbReference type="NCBI Taxonomy" id="665912"/>
    <lineage>
        <taxon>Eukaryota</taxon>
        <taxon>Fungi</taxon>
        <taxon>Dikarya</taxon>
        <taxon>Ascomycota</taxon>
        <taxon>Pezizomycotina</taxon>
        <taxon>Dothideomycetes</taxon>
        <taxon>Pleosporomycetidae</taxon>
        <taxon>Pleosporales</taxon>
        <taxon>Pleosporineae</taxon>
        <taxon>Pleosporaceae</taxon>
        <taxon>Bipolaris</taxon>
    </lineage>
</organism>
<dbReference type="Pfam" id="PF00400">
    <property type="entry name" value="WD40"/>
    <property type="match status" value="2"/>
</dbReference>
<evidence type="ECO:0000313" key="5">
    <source>
        <dbReference type="Proteomes" id="UP000016934"/>
    </source>
</evidence>
<dbReference type="Proteomes" id="UP000016934">
    <property type="component" value="Unassembled WGS sequence"/>
</dbReference>
<dbReference type="STRING" id="665912.M2QVJ7"/>
<dbReference type="PROSITE" id="PS50294">
    <property type="entry name" value="WD_REPEATS_REGION"/>
    <property type="match status" value="2"/>
</dbReference>
<proteinExistence type="predicted"/>
<feature type="repeat" description="WD" evidence="3">
    <location>
        <begin position="40"/>
        <end position="81"/>
    </location>
</feature>
<feature type="repeat" description="WD" evidence="3">
    <location>
        <begin position="82"/>
        <end position="123"/>
    </location>
</feature>
<dbReference type="PANTHER" id="PTHR19848:SF8">
    <property type="entry name" value="F-BOX AND WD REPEAT DOMAIN CONTAINING 7"/>
    <property type="match status" value="1"/>
</dbReference>
<dbReference type="InterPro" id="IPR019775">
    <property type="entry name" value="WD40_repeat_CS"/>
</dbReference>
<dbReference type="InterPro" id="IPR001680">
    <property type="entry name" value="WD40_rpt"/>
</dbReference>
<dbReference type="PROSITE" id="PS50082">
    <property type="entry name" value="WD_REPEATS_2"/>
    <property type="match status" value="2"/>
</dbReference>
<dbReference type="Gene3D" id="2.130.10.10">
    <property type="entry name" value="YVTN repeat-like/Quinoprotein amine dehydrogenase"/>
    <property type="match status" value="1"/>
</dbReference>
<keyword evidence="2" id="KW-0677">Repeat</keyword>
<dbReference type="OMA" id="WITWNTH"/>
<keyword evidence="1 3" id="KW-0853">WD repeat</keyword>
<dbReference type="EMBL" id="KB445654">
    <property type="protein sequence ID" value="EMD59114.1"/>
    <property type="molecule type" value="Genomic_DNA"/>
</dbReference>
<dbReference type="PANTHER" id="PTHR19848">
    <property type="entry name" value="WD40 REPEAT PROTEIN"/>
    <property type="match status" value="1"/>
</dbReference>
<evidence type="ECO:0000313" key="4">
    <source>
        <dbReference type="EMBL" id="EMD59114.1"/>
    </source>
</evidence>
<dbReference type="GeneID" id="19132378"/>